<name>A0A9J5ZHJ8_SOLCO</name>
<accession>A0A9J5ZHJ8</accession>
<dbReference type="EMBL" id="JACXVP010000004">
    <property type="protein sequence ID" value="KAG5611901.1"/>
    <property type="molecule type" value="Genomic_DNA"/>
</dbReference>
<evidence type="ECO:0000313" key="2">
    <source>
        <dbReference type="Proteomes" id="UP000824120"/>
    </source>
</evidence>
<reference evidence="1 2" key="1">
    <citation type="submission" date="2020-09" db="EMBL/GenBank/DDBJ databases">
        <title>De no assembly of potato wild relative species, Solanum commersonii.</title>
        <authorList>
            <person name="Cho K."/>
        </authorList>
    </citation>
    <scope>NUCLEOTIDE SEQUENCE [LARGE SCALE GENOMIC DNA]</scope>
    <source>
        <strain evidence="1">LZ3.2</strain>
        <tissue evidence="1">Leaf</tissue>
    </source>
</reference>
<proteinExistence type="predicted"/>
<organism evidence="1 2">
    <name type="scientific">Solanum commersonii</name>
    <name type="common">Commerson's wild potato</name>
    <name type="synonym">Commerson's nightshade</name>
    <dbReference type="NCBI Taxonomy" id="4109"/>
    <lineage>
        <taxon>Eukaryota</taxon>
        <taxon>Viridiplantae</taxon>
        <taxon>Streptophyta</taxon>
        <taxon>Embryophyta</taxon>
        <taxon>Tracheophyta</taxon>
        <taxon>Spermatophyta</taxon>
        <taxon>Magnoliopsida</taxon>
        <taxon>eudicotyledons</taxon>
        <taxon>Gunneridae</taxon>
        <taxon>Pentapetalae</taxon>
        <taxon>asterids</taxon>
        <taxon>lamiids</taxon>
        <taxon>Solanales</taxon>
        <taxon>Solanaceae</taxon>
        <taxon>Solanoideae</taxon>
        <taxon>Solaneae</taxon>
        <taxon>Solanum</taxon>
    </lineage>
</organism>
<dbReference type="PROSITE" id="PS51257">
    <property type="entry name" value="PROKAR_LIPOPROTEIN"/>
    <property type="match status" value="1"/>
</dbReference>
<comment type="caution">
    <text evidence="1">The sequence shown here is derived from an EMBL/GenBank/DDBJ whole genome shotgun (WGS) entry which is preliminary data.</text>
</comment>
<evidence type="ECO:0000313" key="1">
    <source>
        <dbReference type="EMBL" id="KAG5611901.1"/>
    </source>
</evidence>
<keyword evidence="2" id="KW-1185">Reference proteome</keyword>
<gene>
    <name evidence="1" type="ORF">H5410_023182</name>
</gene>
<protein>
    <submittedName>
        <fullName evidence="1">Uncharacterized protein</fullName>
    </submittedName>
</protein>
<sequence>MAKMRPMWGVLNPYKATNVSIHLTLACRISCSKFFYFQFGRPRLIMSRIDSFPINSPGESSNDLNLAQSSSVLSLEGKDQVGNEGSNGRVAEQFHEAILYRPTIQNANMLKAKAER</sequence>
<dbReference type="AlphaFoldDB" id="A0A9J5ZHJ8"/>
<dbReference type="Proteomes" id="UP000824120">
    <property type="component" value="Chromosome 4"/>
</dbReference>